<evidence type="ECO:0008006" key="3">
    <source>
        <dbReference type="Google" id="ProtNLM"/>
    </source>
</evidence>
<dbReference type="EMBL" id="KN834792">
    <property type="protein sequence ID" value="KIK57203.1"/>
    <property type="molecule type" value="Genomic_DNA"/>
</dbReference>
<accession>A0A0D0CPF8</accession>
<protein>
    <recommendedName>
        <fullName evidence="3">F-box domain-containing protein</fullName>
    </recommendedName>
</protein>
<organism evidence="1 2">
    <name type="scientific">Collybiopsis luxurians FD-317 M1</name>
    <dbReference type="NCBI Taxonomy" id="944289"/>
    <lineage>
        <taxon>Eukaryota</taxon>
        <taxon>Fungi</taxon>
        <taxon>Dikarya</taxon>
        <taxon>Basidiomycota</taxon>
        <taxon>Agaricomycotina</taxon>
        <taxon>Agaricomycetes</taxon>
        <taxon>Agaricomycetidae</taxon>
        <taxon>Agaricales</taxon>
        <taxon>Marasmiineae</taxon>
        <taxon>Omphalotaceae</taxon>
        <taxon>Collybiopsis</taxon>
        <taxon>Collybiopsis luxurians</taxon>
    </lineage>
</organism>
<reference evidence="1 2" key="1">
    <citation type="submission" date="2014-04" db="EMBL/GenBank/DDBJ databases">
        <title>Evolutionary Origins and Diversification of the Mycorrhizal Mutualists.</title>
        <authorList>
            <consortium name="DOE Joint Genome Institute"/>
            <consortium name="Mycorrhizal Genomics Consortium"/>
            <person name="Kohler A."/>
            <person name="Kuo A."/>
            <person name="Nagy L.G."/>
            <person name="Floudas D."/>
            <person name="Copeland A."/>
            <person name="Barry K.W."/>
            <person name="Cichocki N."/>
            <person name="Veneault-Fourrey C."/>
            <person name="LaButti K."/>
            <person name="Lindquist E.A."/>
            <person name="Lipzen A."/>
            <person name="Lundell T."/>
            <person name="Morin E."/>
            <person name="Murat C."/>
            <person name="Riley R."/>
            <person name="Ohm R."/>
            <person name="Sun H."/>
            <person name="Tunlid A."/>
            <person name="Henrissat B."/>
            <person name="Grigoriev I.V."/>
            <person name="Hibbett D.S."/>
            <person name="Martin F."/>
        </authorList>
    </citation>
    <scope>NUCLEOTIDE SEQUENCE [LARGE SCALE GENOMIC DNA]</scope>
    <source>
        <strain evidence="1 2">FD-317 M1</strain>
    </source>
</reference>
<dbReference type="HOGENOM" id="CLU_054236_0_0_1"/>
<dbReference type="AlphaFoldDB" id="A0A0D0CPF8"/>
<dbReference type="Gene3D" id="3.80.10.10">
    <property type="entry name" value="Ribonuclease Inhibitor"/>
    <property type="match status" value="1"/>
</dbReference>
<evidence type="ECO:0000313" key="2">
    <source>
        <dbReference type="Proteomes" id="UP000053593"/>
    </source>
</evidence>
<dbReference type="Proteomes" id="UP000053593">
    <property type="component" value="Unassembled WGS sequence"/>
</dbReference>
<gene>
    <name evidence="1" type="ORF">GYMLUDRAFT_46450</name>
</gene>
<dbReference type="InterPro" id="IPR032675">
    <property type="entry name" value="LRR_dom_sf"/>
</dbReference>
<sequence length="451" mass="52165">MTVDSARPNRRTSYNKTYRRVLARCRINDIPTLSADRSQLQALLERTHDEVRDCNAPNNPQLTKLTACLQSLLFSPIRTLPLEILSEIFLFVADEPIHMGNRRIYTNTTNPVLKLTWVCSWWRTLALALPTLWSAMRLTFANFADNCTMPRARDFEKECILRSGTHVPLYLFIDIIYVPNRPFLHRADLDVLDVIIYQARRWKRLELELFLDRDQDVDQFRDRLWRTWHQDTRSSEFPLLEELHLQLRHSLDLPTQSPFSQIFLVCPRLHTLRISHLSTGDAIDLSHLVVLVVDHLRINGSISTLLEKSPHLQRLELHEYYEDGGLPSTSYKTSFYHTQLLTLSVPISGRDFPDGMWNNVFLPSLKHMKIRLSWRARNRLPGEARSSTVALKGMLLRSDCVLETVSVQGLWSSHSTVVSFLDGLPVTSETESRFVNGNPYRKYGNLSSLSS</sequence>
<evidence type="ECO:0000313" key="1">
    <source>
        <dbReference type="EMBL" id="KIK57203.1"/>
    </source>
</evidence>
<dbReference type="SUPFAM" id="SSF52047">
    <property type="entry name" value="RNI-like"/>
    <property type="match status" value="1"/>
</dbReference>
<dbReference type="OrthoDB" id="2875526at2759"/>
<name>A0A0D0CPF8_9AGAR</name>
<keyword evidence="2" id="KW-1185">Reference proteome</keyword>
<proteinExistence type="predicted"/>